<dbReference type="Proteomes" id="UP000694580">
    <property type="component" value="Chromosome 10"/>
</dbReference>
<keyword evidence="2" id="KW-0472">Membrane</keyword>
<dbReference type="GeneTree" id="ENSGT00940000168127"/>
<dbReference type="InterPro" id="IPR032748">
    <property type="entry name" value="PAG"/>
</dbReference>
<feature type="compositionally biased region" description="Basic and acidic residues" evidence="1">
    <location>
        <begin position="235"/>
        <end position="245"/>
    </location>
</feature>
<sequence>MSDDAWAFSKVLLLGAIAAASAFVVTIFILLVCVGCQRKRKSKYPAPNGEKHKRNAQQNALRQSKLSAMSKSDTGLHELNRLACSANGGPKNRPVSMDLLLLHCRRSTTDLHPSHSRQFPHVPNGTGGSEQEPHTYSEVGHHRAPPDHCKDDGLYESVGVRRGESVAPVTSGHAASPSASPNTPECARRSQGAKAGLQEPVMAEYASIRKVRKVEKGQRKEKGEMEASDSAAESLHSHEASRKSAEPFHLHSFPKEAMFMGNGEQYIWKPPEEDDIIVPPGPQLENGQGHSAVVEISDMYSTVCKSLKKKPPQGATSQDAEGQHSLANQPHGEDDRVWLGGDAQEEARARRRVHEEPCYEPVGEKTWPANLAVELDPAYATIDSNWKRERQANTLKPKKKPMHSENLYETISEVKLGASASSTTTIFTFNDGMEMYVTGL</sequence>
<feature type="compositionally biased region" description="Polar residues" evidence="1">
    <location>
        <begin position="56"/>
        <end position="71"/>
    </location>
</feature>
<feature type="region of interest" description="Disordered" evidence="1">
    <location>
        <begin position="41"/>
        <end position="71"/>
    </location>
</feature>
<dbReference type="GO" id="GO:0045121">
    <property type="term" value="C:membrane raft"/>
    <property type="evidence" value="ECO:0007669"/>
    <property type="project" value="InterPro"/>
</dbReference>
<evidence type="ECO:0000256" key="1">
    <source>
        <dbReference type="SAM" id="MobiDB-lite"/>
    </source>
</evidence>
<evidence type="ECO:0000256" key="2">
    <source>
        <dbReference type="SAM" id="Phobius"/>
    </source>
</evidence>
<dbReference type="Ensembl" id="ENSDCDT00010012164.1">
    <property type="protein sequence ID" value="ENSDCDP00010011629.1"/>
    <property type="gene ID" value="ENSDCDG00010005166.1"/>
</dbReference>
<reference evidence="3" key="3">
    <citation type="submission" date="2025-09" db="UniProtKB">
        <authorList>
            <consortium name="Ensembl"/>
        </authorList>
    </citation>
    <scope>IDENTIFICATION</scope>
</reference>
<feature type="transmembrane region" description="Helical" evidence="2">
    <location>
        <begin position="12"/>
        <end position="34"/>
    </location>
</feature>
<evidence type="ECO:0000313" key="4">
    <source>
        <dbReference type="Proteomes" id="UP000694580"/>
    </source>
</evidence>
<keyword evidence="2" id="KW-0812">Transmembrane</keyword>
<name>A0AAY4AS26_9TELE</name>
<feature type="region of interest" description="Disordered" evidence="1">
    <location>
        <begin position="110"/>
        <end position="150"/>
    </location>
</feature>
<gene>
    <name evidence="3" type="primary">lime1</name>
</gene>
<dbReference type="AlphaFoldDB" id="A0AAY4AS26"/>
<dbReference type="GO" id="GO:0050868">
    <property type="term" value="P:negative regulation of T cell activation"/>
    <property type="evidence" value="ECO:0007669"/>
    <property type="project" value="InterPro"/>
</dbReference>
<reference evidence="3" key="2">
    <citation type="submission" date="2025-08" db="UniProtKB">
        <authorList>
            <consortium name="Ensembl"/>
        </authorList>
    </citation>
    <scope>IDENTIFICATION</scope>
</reference>
<feature type="compositionally biased region" description="Polar residues" evidence="1">
    <location>
        <begin position="314"/>
        <end position="328"/>
    </location>
</feature>
<dbReference type="GO" id="GO:0050852">
    <property type="term" value="P:T cell receptor signaling pathway"/>
    <property type="evidence" value="ECO:0007669"/>
    <property type="project" value="InterPro"/>
</dbReference>
<dbReference type="PANTHER" id="PTHR16322:SF1">
    <property type="entry name" value="LCK-INTERACTING TRANSMEMBRANE ADAPTER 1 ISOFORM X1"/>
    <property type="match status" value="1"/>
</dbReference>
<accession>A0AAY4AS26</accession>
<dbReference type="Pfam" id="PF15332">
    <property type="entry name" value="LIME1"/>
    <property type="match status" value="1"/>
</dbReference>
<evidence type="ECO:0000313" key="3">
    <source>
        <dbReference type="Ensembl" id="ENSDCDP00010011629.1"/>
    </source>
</evidence>
<dbReference type="GO" id="GO:0050853">
    <property type="term" value="P:B cell receptor signaling pathway"/>
    <property type="evidence" value="ECO:0007669"/>
    <property type="project" value="InterPro"/>
</dbReference>
<keyword evidence="2" id="KW-1133">Transmembrane helix</keyword>
<feature type="compositionally biased region" description="Basic and acidic residues" evidence="1">
    <location>
        <begin position="131"/>
        <end position="150"/>
    </location>
</feature>
<organism evidence="3 4">
    <name type="scientific">Denticeps clupeoides</name>
    <name type="common">denticle herring</name>
    <dbReference type="NCBI Taxonomy" id="299321"/>
    <lineage>
        <taxon>Eukaryota</taxon>
        <taxon>Metazoa</taxon>
        <taxon>Chordata</taxon>
        <taxon>Craniata</taxon>
        <taxon>Vertebrata</taxon>
        <taxon>Euteleostomi</taxon>
        <taxon>Actinopterygii</taxon>
        <taxon>Neopterygii</taxon>
        <taxon>Teleostei</taxon>
        <taxon>Clupei</taxon>
        <taxon>Clupeiformes</taxon>
        <taxon>Denticipitoidei</taxon>
        <taxon>Denticipitidae</taxon>
        <taxon>Denticeps</taxon>
    </lineage>
</organism>
<protein>
    <recommendedName>
        <fullName evidence="5">Lck-interacting transmembrane adapter 1</fullName>
    </recommendedName>
</protein>
<feature type="region of interest" description="Disordered" evidence="1">
    <location>
        <begin position="214"/>
        <end position="245"/>
    </location>
</feature>
<feature type="compositionally biased region" description="Basic and acidic residues" evidence="1">
    <location>
        <begin position="214"/>
        <end position="225"/>
    </location>
</feature>
<dbReference type="InterPro" id="IPR026072">
    <property type="entry name" value="Lime1"/>
</dbReference>
<feature type="region of interest" description="Disordered" evidence="1">
    <location>
        <begin position="307"/>
        <end position="338"/>
    </location>
</feature>
<dbReference type="GO" id="GO:0035556">
    <property type="term" value="P:intracellular signal transduction"/>
    <property type="evidence" value="ECO:0007669"/>
    <property type="project" value="InterPro"/>
</dbReference>
<proteinExistence type="predicted"/>
<evidence type="ECO:0008006" key="5">
    <source>
        <dbReference type="Google" id="ProtNLM"/>
    </source>
</evidence>
<feature type="region of interest" description="Disordered" evidence="1">
    <location>
        <begin position="164"/>
        <end position="199"/>
    </location>
</feature>
<dbReference type="PANTHER" id="PTHR16322">
    <property type="entry name" value="PHOSPHOPROTEIN ASSOCIATED WITH GLYCOSPHINGOLIPID-ENRICHED MICRODOMAINS 1"/>
    <property type="match status" value="1"/>
</dbReference>
<reference evidence="3 4" key="1">
    <citation type="submission" date="2020-06" db="EMBL/GenBank/DDBJ databases">
        <authorList>
            <consortium name="Wellcome Sanger Institute Data Sharing"/>
        </authorList>
    </citation>
    <scope>NUCLEOTIDE SEQUENCE [LARGE SCALE GENOMIC DNA]</scope>
</reference>
<dbReference type="GO" id="GO:0005886">
    <property type="term" value="C:plasma membrane"/>
    <property type="evidence" value="ECO:0007669"/>
    <property type="project" value="InterPro"/>
</dbReference>
<keyword evidence="4" id="KW-1185">Reference proteome</keyword>